<dbReference type="PANTHER" id="PTHR43108:SF6">
    <property type="entry name" value="N-SULPHOGLUCOSAMINE SULPHOHYDROLASE"/>
    <property type="match status" value="1"/>
</dbReference>
<proteinExistence type="inferred from homology"/>
<organism evidence="3">
    <name type="scientific">Pseudo-nitzschia australis</name>
    <dbReference type="NCBI Taxonomy" id="44445"/>
    <lineage>
        <taxon>Eukaryota</taxon>
        <taxon>Sar</taxon>
        <taxon>Stramenopiles</taxon>
        <taxon>Ochrophyta</taxon>
        <taxon>Bacillariophyta</taxon>
        <taxon>Bacillariophyceae</taxon>
        <taxon>Bacillariophycidae</taxon>
        <taxon>Bacillariales</taxon>
        <taxon>Bacillariaceae</taxon>
        <taxon>Pseudo-nitzschia</taxon>
    </lineage>
</organism>
<dbReference type="InterPro" id="IPR017850">
    <property type="entry name" value="Alkaline_phosphatase_core_sf"/>
</dbReference>
<dbReference type="PANTHER" id="PTHR43108">
    <property type="entry name" value="N-ACETYLGLUCOSAMINE-6-SULFATASE FAMILY MEMBER"/>
    <property type="match status" value="1"/>
</dbReference>
<dbReference type="Pfam" id="PF16347">
    <property type="entry name" value="SGSH_C"/>
    <property type="match status" value="1"/>
</dbReference>
<comment type="similarity">
    <text evidence="1">Belongs to the sulfatase family.</text>
</comment>
<evidence type="ECO:0000313" key="3">
    <source>
        <dbReference type="EMBL" id="CAE0711961.1"/>
    </source>
</evidence>
<dbReference type="InterPro" id="IPR032506">
    <property type="entry name" value="SGSH_C"/>
</dbReference>
<dbReference type="Gene3D" id="3.40.720.10">
    <property type="entry name" value="Alkaline Phosphatase, subunit A"/>
    <property type="match status" value="1"/>
</dbReference>
<protein>
    <recommendedName>
        <fullName evidence="2">N-sulphoglucosamine sulphohydrolase C-terminal domain-containing protein</fullName>
    </recommendedName>
</protein>
<evidence type="ECO:0000259" key="2">
    <source>
        <dbReference type="Pfam" id="PF16347"/>
    </source>
</evidence>
<dbReference type="SUPFAM" id="SSF53649">
    <property type="entry name" value="Alkaline phosphatase-like"/>
    <property type="match status" value="1"/>
</dbReference>
<dbReference type="EMBL" id="HBIX01005963">
    <property type="protein sequence ID" value="CAE0711964.1"/>
    <property type="molecule type" value="Transcribed_RNA"/>
</dbReference>
<sequence length="304" mass="34549">MVRNRYLERWNSTEQYNVGMRYYHALVTEVDIACSQIVDELKRQDLYDNTMIIFTSDNGLLMGSHGIGGKWIAYEESIRVPLIIYDPRIPLDKRGSVNNAMTLNVDLATTILGAANITPPKVMEGRDIADLYLPPDKATTKLEEKPWRTEFMYEFPLWSMSSNALIGERYKYIEWPGHNYEQLFDLQNDPFELNDLLKLMKKNETEGTSDDNTQLEKLAVGLVETLHGLKVSPSDLRDIMEQKGTFGSLLGGNGEGESGSKKSSLKELVQGLLVELKNHYEDNLEKIKGSSNKPDWCNASLPYQ</sequence>
<reference evidence="3" key="1">
    <citation type="submission" date="2021-01" db="EMBL/GenBank/DDBJ databases">
        <authorList>
            <person name="Corre E."/>
            <person name="Pelletier E."/>
            <person name="Niang G."/>
            <person name="Scheremetjew M."/>
            <person name="Finn R."/>
            <person name="Kale V."/>
            <person name="Holt S."/>
            <person name="Cochrane G."/>
            <person name="Meng A."/>
            <person name="Brown T."/>
            <person name="Cohen L."/>
        </authorList>
    </citation>
    <scope>NUCLEOTIDE SEQUENCE</scope>
    <source>
        <strain evidence="3">10249 10 AB</strain>
    </source>
</reference>
<gene>
    <name evidence="3" type="ORF">PAUS00366_LOCUS4713</name>
    <name evidence="4" type="ORF">PAUS00366_LOCUS4716</name>
</gene>
<dbReference type="EMBL" id="HBIX01005960">
    <property type="protein sequence ID" value="CAE0711961.1"/>
    <property type="molecule type" value="Transcribed_RNA"/>
</dbReference>
<accession>A0A6U9WU74</accession>
<feature type="domain" description="N-sulphoglucosamine sulphohydrolase C-terminal" evidence="2">
    <location>
        <begin position="63"/>
        <end position="204"/>
    </location>
</feature>
<evidence type="ECO:0000256" key="1">
    <source>
        <dbReference type="ARBA" id="ARBA00008779"/>
    </source>
</evidence>
<dbReference type="AlphaFoldDB" id="A0A6U9WU74"/>
<evidence type="ECO:0000313" key="4">
    <source>
        <dbReference type="EMBL" id="CAE0711964.1"/>
    </source>
</evidence>
<name>A0A6U9WU74_9STRA</name>